<dbReference type="PANTHER" id="PTHR24068">
    <property type="entry name" value="UBIQUITIN-CONJUGATING ENZYME E2"/>
    <property type="match status" value="1"/>
</dbReference>
<evidence type="ECO:0000313" key="2">
    <source>
        <dbReference type="EMBL" id="PMD53813.1"/>
    </source>
</evidence>
<dbReference type="RefSeq" id="XP_024730717.1">
    <property type="nucleotide sequence ID" value="XM_024878520.1"/>
</dbReference>
<dbReference type="Proteomes" id="UP000235371">
    <property type="component" value="Unassembled WGS sequence"/>
</dbReference>
<dbReference type="STRING" id="1095630.A0A2J6SSZ7"/>
<evidence type="ECO:0000259" key="1">
    <source>
        <dbReference type="PROSITE" id="PS50127"/>
    </source>
</evidence>
<protein>
    <recommendedName>
        <fullName evidence="1">UBC core domain-containing protein</fullName>
    </recommendedName>
</protein>
<dbReference type="FunFam" id="3.10.110.10:FF:000002">
    <property type="entry name" value="Ubiquitin-conjugating enzyme E2 D3"/>
    <property type="match status" value="1"/>
</dbReference>
<feature type="domain" description="UBC core" evidence="1">
    <location>
        <begin position="133"/>
        <end position="284"/>
    </location>
</feature>
<keyword evidence="3" id="KW-1185">Reference proteome</keyword>
<dbReference type="AlphaFoldDB" id="A0A2J6SSZ7"/>
<dbReference type="Gene3D" id="3.10.110.10">
    <property type="entry name" value="Ubiquitin Conjugating Enzyme"/>
    <property type="match status" value="1"/>
</dbReference>
<accession>A0A2J6SSZ7</accession>
<dbReference type="SUPFAM" id="SSF54495">
    <property type="entry name" value="UBC-like"/>
    <property type="match status" value="1"/>
</dbReference>
<evidence type="ECO:0000313" key="3">
    <source>
        <dbReference type="Proteomes" id="UP000235371"/>
    </source>
</evidence>
<sequence length="284" mass="31820">MESAKSCQRLRESDSRPARIINMASPIQEAISNNLECDNLEPSHKALTVEESFDLVLASTRVYSRVDDREVDAVSSVSTTRSRAWSISSGLSLTEISVISVIKLPLYEPELIRFRRLASPLPPSNSSSAGIPDTLRRLRKELADFDRDPPSSCSASPIGDDMYHWSGTIMGPSDTPYVGGVFFLAIHFPTEYPFKPVRVNFTTRVYHPNININGSISLNILADQWTPAYTTSKVLKLAVLLSICWLLENPNFDEPLVPEIAHVYKTDPARYEATAREWTRKYAI</sequence>
<dbReference type="SMART" id="SM00212">
    <property type="entry name" value="UBCc"/>
    <property type="match status" value="1"/>
</dbReference>
<name>A0A2J6SSZ7_9HELO</name>
<dbReference type="InterPro" id="IPR000608">
    <property type="entry name" value="UBC"/>
</dbReference>
<reference evidence="2 3" key="1">
    <citation type="submission" date="2016-04" db="EMBL/GenBank/DDBJ databases">
        <title>A degradative enzymes factory behind the ericoid mycorrhizal symbiosis.</title>
        <authorList>
            <consortium name="DOE Joint Genome Institute"/>
            <person name="Martino E."/>
            <person name="Morin E."/>
            <person name="Grelet G."/>
            <person name="Kuo A."/>
            <person name="Kohler A."/>
            <person name="Daghino S."/>
            <person name="Barry K."/>
            <person name="Choi C."/>
            <person name="Cichocki N."/>
            <person name="Clum A."/>
            <person name="Copeland A."/>
            <person name="Hainaut M."/>
            <person name="Haridas S."/>
            <person name="Labutti K."/>
            <person name="Lindquist E."/>
            <person name="Lipzen A."/>
            <person name="Khouja H.-R."/>
            <person name="Murat C."/>
            <person name="Ohm R."/>
            <person name="Olson A."/>
            <person name="Spatafora J."/>
            <person name="Veneault-Fourrey C."/>
            <person name="Henrissat B."/>
            <person name="Grigoriev I."/>
            <person name="Martin F."/>
            <person name="Perotto S."/>
        </authorList>
    </citation>
    <scope>NUCLEOTIDE SEQUENCE [LARGE SCALE GENOMIC DNA]</scope>
    <source>
        <strain evidence="2 3">E</strain>
    </source>
</reference>
<dbReference type="GeneID" id="36586597"/>
<proteinExistence type="predicted"/>
<dbReference type="OrthoDB" id="7851174at2759"/>
<dbReference type="PROSITE" id="PS50127">
    <property type="entry name" value="UBC_2"/>
    <property type="match status" value="1"/>
</dbReference>
<dbReference type="InterPro" id="IPR016135">
    <property type="entry name" value="UBQ-conjugating_enzyme/RWD"/>
</dbReference>
<dbReference type="Pfam" id="PF00179">
    <property type="entry name" value="UQ_con"/>
    <property type="match status" value="1"/>
</dbReference>
<organism evidence="2 3">
    <name type="scientific">Hyaloscypha bicolor E</name>
    <dbReference type="NCBI Taxonomy" id="1095630"/>
    <lineage>
        <taxon>Eukaryota</taxon>
        <taxon>Fungi</taxon>
        <taxon>Dikarya</taxon>
        <taxon>Ascomycota</taxon>
        <taxon>Pezizomycotina</taxon>
        <taxon>Leotiomycetes</taxon>
        <taxon>Helotiales</taxon>
        <taxon>Hyaloscyphaceae</taxon>
        <taxon>Hyaloscypha</taxon>
        <taxon>Hyaloscypha bicolor</taxon>
    </lineage>
</organism>
<gene>
    <name evidence="2" type="ORF">K444DRAFT_598116</name>
</gene>
<dbReference type="InParanoid" id="A0A2J6SSZ7"/>
<dbReference type="EMBL" id="KZ613866">
    <property type="protein sequence ID" value="PMD53813.1"/>
    <property type="molecule type" value="Genomic_DNA"/>
</dbReference>